<name>A0A1E3PHQ0_9ASCO</name>
<organism evidence="2 3">
    <name type="scientific">Nadsonia fulvescens var. elongata DSM 6958</name>
    <dbReference type="NCBI Taxonomy" id="857566"/>
    <lineage>
        <taxon>Eukaryota</taxon>
        <taxon>Fungi</taxon>
        <taxon>Dikarya</taxon>
        <taxon>Ascomycota</taxon>
        <taxon>Saccharomycotina</taxon>
        <taxon>Dipodascomycetes</taxon>
        <taxon>Dipodascales</taxon>
        <taxon>Dipodascales incertae sedis</taxon>
        <taxon>Nadsonia</taxon>
    </lineage>
</organism>
<sequence>MAMQYLTGISAGPSGGNPDDELDIMSRMVTSGTTGRQAIGKAFQLISRRIMNSTDIDSQENGTEPSSNQSISADREKHPHRSPDQDNAASLNEVASTENLSGSWVLTGVSSLDVPSLSVPPSTGLDILSCPSHESLARTRSNTANSNNVTDTLSENPKSINNSNSETKNSNNEIFEIASFDSFDADSSDNYSVLNDGMPIENSFILLGNASTVINEKVDTLSKQPPGLCLDWQHRNTLQLPHNNEYSQYPDQPKLGDRVYNQRTIQIKYDFSRQAEKKPFDTALAVSHNRPIGDFKLKFGGRFKTARAKLKYSKFSKL</sequence>
<dbReference type="EMBL" id="KV454410">
    <property type="protein sequence ID" value="ODQ64935.1"/>
    <property type="molecule type" value="Genomic_DNA"/>
</dbReference>
<reference evidence="2 3" key="1">
    <citation type="journal article" date="2016" name="Proc. Natl. Acad. Sci. U.S.A.">
        <title>Comparative genomics of biotechnologically important yeasts.</title>
        <authorList>
            <person name="Riley R."/>
            <person name="Haridas S."/>
            <person name="Wolfe K.H."/>
            <person name="Lopes M.R."/>
            <person name="Hittinger C.T."/>
            <person name="Goeker M."/>
            <person name="Salamov A.A."/>
            <person name="Wisecaver J.H."/>
            <person name="Long T.M."/>
            <person name="Calvey C.H."/>
            <person name="Aerts A.L."/>
            <person name="Barry K.W."/>
            <person name="Choi C."/>
            <person name="Clum A."/>
            <person name="Coughlan A.Y."/>
            <person name="Deshpande S."/>
            <person name="Douglass A.P."/>
            <person name="Hanson S.J."/>
            <person name="Klenk H.-P."/>
            <person name="LaButti K.M."/>
            <person name="Lapidus A."/>
            <person name="Lindquist E.A."/>
            <person name="Lipzen A.M."/>
            <person name="Meier-Kolthoff J.P."/>
            <person name="Ohm R.A."/>
            <person name="Otillar R.P."/>
            <person name="Pangilinan J.L."/>
            <person name="Peng Y."/>
            <person name="Rokas A."/>
            <person name="Rosa C.A."/>
            <person name="Scheuner C."/>
            <person name="Sibirny A.A."/>
            <person name="Slot J.C."/>
            <person name="Stielow J.B."/>
            <person name="Sun H."/>
            <person name="Kurtzman C.P."/>
            <person name="Blackwell M."/>
            <person name="Grigoriev I.V."/>
            <person name="Jeffries T.W."/>
        </authorList>
    </citation>
    <scope>NUCLEOTIDE SEQUENCE [LARGE SCALE GENOMIC DNA]</scope>
    <source>
        <strain evidence="2 3">DSM 6958</strain>
    </source>
</reference>
<evidence type="ECO:0000256" key="1">
    <source>
        <dbReference type="SAM" id="MobiDB-lite"/>
    </source>
</evidence>
<feature type="region of interest" description="Disordered" evidence="1">
    <location>
        <begin position="139"/>
        <end position="168"/>
    </location>
</feature>
<accession>A0A1E3PHQ0</accession>
<feature type="region of interest" description="Disordered" evidence="1">
    <location>
        <begin position="1"/>
        <end position="23"/>
    </location>
</feature>
<proteinExistence type="predicted"/>
<protein>
    <submittedName>
        <fullName evidence="2">Uncharacterized protein</fullName>
    </submittedName>
</protein>
<feature type="compositionally biased region" description="Low complexity" evidence="1">
    <location>
        <begin position="158"/>
        <end position="168"/>
    </location>
</feature>
<keyword evidence="3" id="KW-1185">Reference proteome</keyword>
<feature type="compositionally biased region" description="Polar residues" evidence="1">
    <location>
        <begin position="53"/>
        <end position="72"/>
    </location>
</feature>
<feature type="compositionally biased region" description="Polar residues" evidence="1">
    <location>
        <begin position="139"/>
        <end position="157"/>
    </location>
</feature>
<evidence type="ECO:0000313" key="3">
    <source>
        <dbReference type="Proteomes" id="UP000095009"/>
    </source>
</evidence>
<dbReference type="AlphaFoldDB" id="A0A1E3PHQ0"/>
<feature type="region of interest" description="Disordered" evidence="1">
    <location>
        <begin position="53"/>
        <end position="89"/>
    </location>
</feature>
<dbReference type="Proteomes" id="UP000095009">
    <property type="component" value="Unassembled WGS sequence"/>
</dbReference>
<evidence type="ECO:0000313" key="2">
    <source>
        <dbReference type="EMBL" id="ODQ64935.1"/>
    </source>
</evidence>
<feature type="compositionally biased region" description="Basic and acidic residues" evidence="1">
    <location>
        <begin position="73"/>
        <end position="84"/>
    </location>
</feature>
<gene>
    <name evidence="2" type="ORF">NADFUDRAFT_83076</name>
</gene>